<dbReference type="EMBL" id="KZ060606">
    <property type="protein sequence ID" value="PIO12053.1"/>
    <property type="molecule type" value="Genomic_DNA"/>
</dbReference>
<name>A0A2G9QAH6_AQUCT</name>
<feature type="non-terminal residue" evidence="2">
    <location>
        <position position="233"/>
    </location>
</feature>
<evidence type="ECO:0000313" key="3">
    <source>
        <dbReference type="Proteomes" id="UP000228934"/>
    </source>
</evidence>
<accession>A0A2G9QAH6</accession>
<dbReference type="Proteomes" id="UP000228934">
    <property type="component" value="Unassembled WGS sequence"/>
</dbReference>
<sequence length="233" mass="26040">MFPRNEVEEGPSPYSIPQYNVTFPTNEEEILESGGHNVRNTSEEHLIVSPDYNAEDSNIVQYSPGGNPVTPNLHPRPSQLGRSMDPSNPEESSDGSHTKTIGSHSTDTSIDPSIPKRSSSSHEGVPTEESSLSCSEFRLWYTKRFTRTSSHFRVQSSVENVSPRKENYLYTRENTRVNVPIHVQSAGNVLIVNVNLLSTRGFTRSAGNASASKDQLRHTRENTRPNNRFQVQT</sequence>
<dbReference type="OrthoDB" id="427030at2759"/>
<feature type="compositionally biased region" description="Polar residues" evidence="1">
    <location>
        <begin position="98"/>
        <end position="129"/>
    </location>
</feature>
<proteinExistence type="predicted"/>
<feature type="compositionally biased region" description="Basic and acidic residues" evidence="1">
    <location>
        <begin position="214"/>
        <end position="223"/>
    </location>
</feature>
<organism evidence="2 3">
    <name type="scientific">Aquarana catesbeiana</name>
    <name type="common">American bullfrog</name>
    <name type="synonym">Rana catesbeiana</name>
    <dbReference type="NCBI Taxonomy" id="8400"/>
    <lineage>
        <taxon>Eukaryota</taxon>
        <taxon>Metazoa</taxon>
        <taxon>Chordata</taxon>
        <taxon>Craniata</taxon>
        <taxon>Vertebrata</taxon>
        <taxon>Euteleostomi</taxon>
        <taxon>Amphibia</taxon>
        <taxon>Batrachia</taxon>
        <taxon>Anura</taxon>
        <taxon>Neobatrachia</taxon>
        <taxon>Ranoidea</taxon>
        <taxon>Ranidae</taxon>
        <taxon>Aquarana</taxon>
    </lineage>
</organism>
<feature type="compositionally biased region" description="Polar residues" evidence="1">
    <location>
        <begin position="224"/>
        <end position="233"/>
    </location>
</feature>
<evidence type="ECO:0000313" key="2">
    <source>
        <dbReference type="EMBL" id="PIO12053.1"/>
    </source>
</evidence>
<keyword evidence="3" id="KW-1185">Reference proteome</keyword>
<protein>
    <submittedName>
        <fullName evidence="2">Uncharacterized protein</fullName>
    </submittedName>
</protein>
<reference evidence="3" key="1">
    <citation type="journal article" date="2017" name="Nat. Commun.">
        <title>The North American bullfrog draft genome provides insight into hormonal regulation of long noncoding RNA.</title>
        <authorList>
            <person name="Hammond S.A."/>
            <person name="Warren R.L."/>
            <person name="Vandervalk B.P."/>
            <person name="Kucuk E."/>
            <person name="Khan H."/>
            <person name="Gibb E.A."/>
            <person name="Pandoh P."/>
            <person name="Kirk H."/>
            <person name="Zhao Y."/>
            <person name="Jones M."/>
            <person name="Mungall A.J."/>
            <person name="Coope R."/>
            <person name="Pleasance S."/>
            <person name="Moore R.A."/>
            <person name="Holt R.A."/>
            <person name="Round J.M."/>
            <person name="Ohora S."/>
            <person name="Walle B.V."/>
            <person name="Veldhoen N."/>
            <person name="Helbing C.C."/>
            <person name="Birol I."/>
        </authorList>
    </citation>
    <scope>NUCLEOTIDE SEQUENCE [LARGE SCALE GENOMIC DNA]</scope>
</reference>
<dbReference type="AlphaFoldDB" id="A0A2G9QAH6"/>
<feature type="region of interest" description="Disordered" evidence="1">
    <location>
        <begin position="204"/>
        <end position="233"/>
    </location>
</feature>
<feature type="region of interest" description="Disordered" evidence="1">
    <location>
        <begin position="25"/>
        <end position="129"/>
    </location>
</feature>
<feature type="region of interest" description="Disordered" evidence="1">
    <location>
        <begin position="1"/>
        <end position="20"/>
    </location>
</feature>
<evidence type="ECO:0000256" key="1">
    <source>
        <dbReference type="SAM" id="MobiDB-lite"/>
    </source>
</evidence>
<gene>
    <name evidence="2" type="ORF">AB205_0032500</name>
</gene>
<feature type="compositionally biased region" description="Polar residues" evidence="1">
    <location>
        <begin position="204"/>
        <end position="213"/>
    </location>
</feature>